<evidence type="ECO:0000256" key="2">
    <source>
        <dbReference type="ARBA" id="ARBA00022729"/>
    </source>
</evidence>
<dbReference type="CDD" id="cd13580">
    <property type="entry name" value="PBP2_AlgQ_like_1"/>
    <property type="match status" value="1"/>
</dbReference>
<name>A0A7X2H223_9BACL</name>
<proteinExistence type="predicted"/>
<evidence type="ECO:0000256" key="1">
    <source>
        <dbReference type="ARBA" id="ARBA00022475"/>
    </source>
</evidence>
<organism evidence="7 8">
    <name type="scientific">Paenibacillus monticola</name>
    <dbReference type="NCBI Taxonomy" id="2666075"/>
    <lineage>
        <taxon>Bacteria</taxon>
        <taxon>Bacillati</taxon>
        <taxon>Bacillota</taxon>
        <taxon>Bacilli</taxon>
        <taxon>Bacillales</taxon>
        <taxon>Paenibacillaceae</taxon>
        <taxon>Paenibacillus</taxon>
    </lineage>
</organism>
<keyword evidence="1" id="KW-1003">Cell membrane</keyword>
<dbReference type="PROSITE" id="PS51257">
    <property type="entry name" value="PROKAR_LIPOPROTEIN"/>
    <property type="match status" value="1"/>
</dbReference>
<feature type="chain" id="PRO_5039719536" evidence="6">
    <location>
        <begin position="25"/>
        <end position="548"/>
    </location>
</feature>
<evidence type="ECO:0000256" key="4">
    <source>
        <dbReference type="ARBA" id="ARBA00023139"/>
    </source>
</evidence>
<comment type="caution">
    <text evidence="7">The sequence shown here is derived from an EMBL/GenBank/DDBJ whole genome shotgun (WGS) entry which is preliminary data.</text>
</comment>
<dbReference type="InterPro" id="IPR050490">
    <property type="entry name" value="Bact_solute-bd_prot1"/>
</dbReference>
<gene>
    <name evidence="7" type="ORF">GJB61_03725</name>
</gene>
<dbReference type="PANTHER" id="PTHR43649">
    <property type="entry name" value="ARABINOSE-BINDING PROTEIN-RELATED"/>
    <property type="match status" value="1"/>
</dbReference>
<evidence type="ECO:0000256" key="3">
    <source>
        <dbReference type="ARBA" id="ARBA00023136"/>
    </source>
</evidence>
<keyword evidence="2 6" id="KW-0732">Signal</keyword>
<dbReference type="SUPFAM" id="SSF53850">
    <property type="entry name" value="Periplasmic binding protein-like II"/>
    <property type="match status" value="1"/>
</dbReference>
<keyword evidence="5" id="KW-0449">Lipoprotein</keyword>
<evidence type="ECO:0000256" key="5">
    <source>
        <dbReference type="ARBA" id="ARBA00023288"/>
    </source>
</evidence>
<evidence type="ECO:0000313" key="8">
    <source>
        <dbReference type="Proteomes" id="UP000463051"/>
    </source>
</evidence>
<dbReference type="RefSeq" id="WP_154117091.1">
    <property type="nucleotide sequence ID" value="NZ_WJXB01000001.1"/>
</dbReference>
<dbReference type="EMBL" id="WJXB01000001">
    <property type="protein sequence ID" value="MRN52106.1"/>
    <property type="molecule type" value="Genomic_DNA"/>
</dbReference>
<keyword evidence="8" id="KW-1185">Reference proteome</keyword>
<dbReference type="Proteomes" id="UP000463051">
    <property type="component" value="Unassembled WGS sequence"/>
</dbReference>
<reference evidence="7 8" key="1">
    <citation type="submission" date="2019-11" db="EMBL/GenBank/DDBJ databases">
        <title>Paenibacillus monticola sp. nov., a novel PGPR strain isolated from mountain sample in China.</title>
        <authorList>
            <person name="Zhao Q."/>
            <person name="Li H.-P."/>
            <person name="Zhang J.-L."/>
        </authorList>
    </citation>
    <scope>NUCLEOTIDE SEQUENCE [LARGE SCALE GENOMIC DNA]</scope>
    <source>
        <strain evidence="7 8">LC-T2</strain>
    </source>
</reference>
<sequence length="548" mass="61338">MRKRFTKQACVTLAIGVTMLSAIGCSTKTDPEQNAQGEKGNAAQQEVTISLGRVVGSDNKFKNGETIENNVHTKWAKEKFGINFKVDWTVGTGDAYTTKLRLLLNSNEKLPDVFTLSDPTLENQVVDSGKVMDISEAFDKYASPRLKELYAKYPEIWNTVTYDGKHYGLPTFNANSSFSVMWIRQDWLDKLGLQVPKTIDEMETVMDAFVNRDPDGNGVKDTIGLSLSLKKGVTAVKDTFMASSDFLFGQTAIPTYWTEGADGNLQYGSVQPTVKEGLTKLSEWMEKGYLDKDTGIMDEAKATESFVQGKSGMVFGPTWMASYPFNQDMKFDYIPVPIPAGIDGKMGFGSEPQSSVRFYFNNDFKNMEAFFNYLDAIMGPGFYDPSSELANGWAEGYDYVMVDGKPVYDQDKIPGGWIDVKKYTIYGNDIQTPKKELEVMAKLGQGKTPETPYEMYFSARPKKWAEAAAVLQTYIDDASVFDLYTGPPTATMAQKGELLRKMENEAFLKIIYGQESPDSFDSLVEKWKSSGGDDITKEVNEWYQSFKK</sequence>
<dbReference type="AlphaFoldDB" id="A0A7X2H223"/>
<evidence type="ECO:0000313" key="7">
    <source>
        <dbReference type="EMBL" id="MRN52106.1"/>
    </source>
</evidence>
<protein>
    <submittedName>
        <fullName evidence="7">Extracellular solute-binding protein</fullName>
    </submittedName>
</protein>
<accession>A0A7X2H223</accession>
<evidence type="ECO:0000256" key="6">
    <source>
        <dbReference type="SAM" id="SignalP"/>
    </source>
</evidence>
<dbReference type="Pfam" id="PF13416">
    <property type="entry name" value="SBP_bac_8"/>
    <property type="match status" value="1"/>
</dbReference>
<keyword evidence="4" id="KW-0564">Palmitate</keyword>
<keyword evidence="3" id="KW-0472">Membrane</keyword>
<dbReference type="Gene3D" id="3.40.190.10">
    <property type="entry name" value="Periplasmic binding protein-like II"/>
    <property type="match status" value="2"/>
</dbReference>
<feature type="signal peptide" evidence="6">
    <location>
        <begin position="1"/>
        <end position="24"/>
    </location>
</feature>
<dbReference type="PANTHER" id="PTHR43649:SF33">
    <property type="entry name" value="POLYGALACTURONAN_RHAMNOGALACTURONAN-BINDING PROTEIN YTCQ"/>
    <property type="match status" value="1"/>
</dbReference>
<dbReference type="InterPro" id="IPR006059">
    <property type="entry name" value="SBP"/>
</dbReference>